<feature type="region of interest" description="Disordered" evidence="1">
    <location>
        <begin position="142"/>
        <end position="175"/>
    </location>
</feature>
<reference evidence="2" key="1">
    <citation type="journal article" date="2020" name="Fungal Divers.">
        <title>Resolving the Mortierellaceae phylogeny through synthesis of multi-gene phylogenetics and phylogenomics.</title>
        <authorList>
            <person name="Vandepol N."/>
            <person name="Liber J."/>
            <person name="Desiro A."/>
            <person name="Na H."/>
            <person name="Kennedy M."/>
            <person name="Barry K."/>
            <person name="Grigoriev I.V."/>
            <person name="Miller A.N."/>
            <person name="O'Donnell K."/>
            <person name="Stajich J.E."/>
            <person name="Bonito G."/>
        </authorList>
    </citation>
    <scope>NUCLEOTIDE SEQUENCE</scope>
    <source>
        <strain evidence="2">NRRL 28262</strain>
    </source>
</reference>
<gene>
    <name evidence="2" type="ORF">BGZ95_002230</name>
</gene>
<keyword evidence="3" id="KW-1185">Reference proteome</keyword>
<protein>
    <submittedName>
        <fullName evidence="2">Uncharacterized protein</fullName>
    </submittedName>
</protein>
<dbReference type="AlphaFoldDB" id="A0AAD4H368"/>
<name>A0AAD4H368_9FUNG</name>
<feature type="compositionally biased region" description="Low complexity" evidence="1">
    <location>
        <begin position="153"/>
        <end position="173"/>
    </location>
</feature>
<accession>A0AAD4H368</accession>
<evidence type="ECO:0000256" key="1">
    <source>
        <dbReference type="SAM" id="MobiDB-lite"/>
    </source>
</evidence>
<comment type="caution">
    <text evidence="2">The sequence shown here is derived from an EMBL/GenBank/DDBJ whole genome shotgun (WGS) entry which is preliminary data.</text>
</comment>
<dbReference type="InterPro" id="IPR036397">
    <property type="entry name" value="RNaseH_sf"/>
</dbReference>
<organism evidence="2 3">
    <name type="scientific">Linnemannia exigua</name>
    <dbReference type="NCBI Taxonomy" id="604196"/>
    <lineage>
        <taxon>Eukaryota</taxon>
        <taxon>Fungi</taxon>
        <taxon>Fungi incertae sedis</taxon>
        <taxon>Mucoromycota</taxon>
        <taxon>Mortierellomycotina</taxon>
        <taxon>Mortierellomycetes</taxon>
        <taxon>Mortierellales</taxon>
        <taxon>Mortierellaceae</taxon>
        <taxon>Linnemannia</taxon>
    </lineage>
</organism>
<sequence>MPSTSEEVQHSLNILLFMSDFNNEPRPLAVNVLACSSTGLIHYIQITNEHLSLILPTYNITNEGRQPELLPALLKTFLESSVYAKIGFGGYEDSARIKDQYGITIKSIFDIHWMAKVMGIGSSSVRMLHDVFGEVHDVYIPGRNHSDGNRSNQADQRQKQQGRPQQQLQQSQQEEGAIIDPRRWDWESHGDLELSRELIRCVAQDAFATLRMYDNILHQKFKPDYQPGPIDTRITVHLAKEFLLASVPRGTLLPVRSLHHLLKGPFMSTETNIVQRDALALALVKQLIEDRELVADRADPTPLSFQDPSILGRKVLLPGIRSSEAILTHQHSRRAIAEAFGCRPDELRLMQDSDMSRKPDKIQDLECFLGIYEWLEFLPGAELDKPTSPQDQVQKQGGEQDISSRKMSTLLALFLNFGTVASRAKERPVETKQWVTQRIERLVQQGAFLRSGGPDGWIRVNPSLLRRLKRIDNKPSSVN</sequence>
<evidence type="ECO:0000313" key="2">
    <source>
        <dbReference type="EMBL" id="KAG0268983.1"/>
    </source>
</evidence>
<proteinExistence type="predicted"/>
<dbReference type="EMBL" id="JAAAIL010001465">
    <property type="protein sequence ID" value="KAG0268983.1"/>
    <property type="molecule type" value="Genomic_DNA"/>
</dbReference>
<dbReference type="InterPro" id="IPR012337">
    <property type="entry name" value="RNaseH-like_sf"/>
</dbReference>
<dbReference type="SUPFAM" id="SSF53098">
    <property type="entry name" value="Ribonuclease H-like"/>
    <property type="match status" value="1"/>
</dbReference>
<dbReference type="Proteomes" id="UP001194580">
    <property type="component" value="Unassembled WGS sequence"/>
</dbReference>
<dbReference type="Gene3D" id="3.30.420.10">
    <property type="entry name" value="Ribonuclease H-like superfamily/Ribonuclease H"/>
    <property type="match status" value="1"/>
</dbReference>
<dbReference type="GO" id="GO:0003676">
    <property type="term" value="F:nucleic acid binding"/>
    <property type="evidence" value="ECO:0007669"/>
    <property type="project" value="InterPro"/>
</dbReference>
<evidence type="ECO:0000313" key="3">
    <source>
        <dbReference type="Proteomes" id="UP001194580"/>
    </source>
</evidence>